<feature type="compositionally biased region" description="Polar residues" evidence="1">
    <location>
        <begin position="56"/>
        <end position="70"/>
    </location>
</feature>
<accession>A0A7S6RGS0</accession>
<dbReference type="EMBL" id="CP063311">
    <property type="protein sequence ID" value="QOV24152.1"/>
    <property type="molecule type" value="Genomic_DNA"/>
</dbReference>
<dbReference type="KEGG" id="aee:IM676_07865"/>
<proteinExistence type="predicted"/>
<evidence type="ECO:0000313" key="2">
    <source>
        <dbReference type="EMBL" id="QOV24152.1"/>
    </source>
</evidence>
<dbReference type="AlphaFoldDB" id="A0A7S6RGS0"/>
<reference evidence="3" key="1">
    <citation type="submission" date="2020-10" db="EMBL/GenBank/DDBJ databases">
        <title>Genome-based taxonomic classification of the species Anabaenopsis elenkinii.</title>
        <authorList>
            <person name="Delbaje E."/>
            <person name="Andreote A.P.D."/>
            <person name="Pellegrinetti T.A."/>
            <person name="Cruz R.B."/>
            <person name="Branco L.H.Z."/>
            <person name="Fiore M.F."/>
        </authorList>
    </citation>
    <scope>NUCLEOTIDE SEQUENCE [LARGE SCALE GENOMIC DNA]</scope>
    <source>
        <strain evidence="3">CCIBt3563</strain>
    </source>
</reference>
<protein>
    <submittedName>
        <fullName evidence="2">Uncharacterized protein</fullName>
    </submittedName>
</protein>
<dbReference type="RefSeq" id="WP_200989674.1">
    <property type="nucleotide sequence ID" value="NZ_CP063311.1"/>
</dbReference>
<evidence type="ECO:0000313" key="3">
    <source>
        <dbReference type="Proteomes" id="UP000593846"/>
    </source>
</evidence>
<evidence type="ECO:0000256" key="1">
    <source>
        <dbReference type="SAM" id="MobiDB-lite"/>
    </source>
</evidence>
<dbReference type="Proteomes" id="UP000593846">
    <property type="component" value="Chromosome"/>
</dbReference>
<keyword evidence="3" id="KW-1185">Reference proteome</keyword>
<gene>
    <name evidence="2" type="ORF">IM676_07865</name>
</gene>
<feature type="region of interest" description="Disordered" evidence="1">
    <location>
        <begin position="53"/>
        <end position="92"/>
    </location>
</feature>
<organism evidence="2 3">
    <name type="scientific">Anabaenopsis elenkinii CCIBt3563</name>
    <dbReference type="NCBI Taxonomy" id="2779889"/>
    <lineage>
        <taxon>Bacteria</taxon>
        <taxon>Bacillati</taxon>
        <taxon>Cyanobacteriota</taxon>
        <taxon>Cyanophyceae</taxon>
        <taxon>Nostocales</taxon>
        <taxon>Nodulariaceae</taxon>
        <taxon>Anabaenopsis</taxon>
    </lineage>
</organism>
<name>A0A7S6RGS0_9CYAN</name>
<sequence>MPQIQKKVYLITQEQRDALLNYLLNRPYREVATGVEFLNNAPSTMINLQVPDEQLESISGETQPESQPRAQQEGEIQIANAPTEDNGVFNLV</sequence>